<dbReference type="PROSITE" id="PS00903">
    <property type="entry name" value="CYT_DCMP_DEAMINASES_1"/>
    <property type="match status" value="1"/>
</dbReference>
<reference evidence="5" key="1">
    <citation type="journal article" date="2019" name="Int. J. Syst. Evol. Microbiol.">
        <title>The Global Catalogue of Microorganisms (GCM) 10K type strain sequencing project: providing services to taxonomists for standard genome sequencing and annotation.</title>
        <authorList>
            <consortium name="The Broad Institute Genomics Platform"/>
            <consortium name="The Broad Institute Genome Sequencing Center for Infectious Disease"/>
            <person name="Wu L."/>
            <person name="Ma J."/>
        </authorList>
    </citation>
    <scope>NUCLEOTIDE SEQUENCE [LARGE SCALE GENOMIC DNA]</scope>
    <source>
        <strain evidence="5">CECT 8289</strain>
    </source>
</reference>
<dbReference type="EMBL" id="JBHSCZ010000003">
    <property type="protein sequence ID" value="MFC4263609.1"/>
    <property type="molecule type" value="Genomic_DNA"/>
</dbReference>
<dbReference type="EC" id="3.5.4.33" evidence="4"/>
<dbReference type="PANTHER" id="PTHR11079:SF161">
    <property type="entry name" value="CMP_DCMP-TYPE DEAMINASE DOMAIN-CONTAINING PROTEIN"/>
    <property type="match status" value="1"/>
</dbReference>
<keyword evidence="4" id="KW-0378">Hydrolase</keyword>
<evidence type="ECO:0000259" key="3">
    <source>
        <dbReference type="PROSITE" id="PS51747"/>
    </source>
</evidence>
<dbReference type="Gene3D" id="3.40.140.10">
    <property type="entry name" value="Cytidine Deaminase, domain 2"/>
    <property type="match status" value="1"/>
</dbReference>
<accession>A0ABV8QXB5</accession>
<evidence type="ECO:0000256" key="1">
    <source>
        <dbReference type="ARBA" id="ARBA00022723"/>
    </source>
</evidence>
<dbReference type="GO" id="GO:0052717">
    <property type="term" value="F:tRNA-specific adenosine-34 deaminase activity"/>
    <property type="evidence" value="ECO:0007669"/>
    <property type="project" value="UniProtKB-EC"/>
</dbReference>
<dbReference type="PANTHER" id="PTHR11079">
    <property type="entry name" value="CYTOSINE DEAMINASE FAMILY MEMBER"/>
    <property type="match status" value="1"/>
</dbReference>
<dbReference type="Pfam" id="PF00383">
    <property type="entry name" value="dCMP_cyt_deam_1"/>
    <property type="match status" value="1"/>
</dbReference>
<dbReference type="SUPFAM" id="SSF53927">
    <property type="entry name" value="Cytidine deaminase-like"/>
    <property type="match status" value="1"/>
</dbReference>
<dbReference type="InterPro" id="IPR016193">
    <property type="entry name" value="Cytidine_deaminase-like"/>
</dbReference>
<keyword evidence="1" id="KW-0479">Metal-binding</keyword>
<evidence type="ECO:0000313" key="4">
    <source>
        <dbReference type="EMBL" id="MFC4263609.1"/>
    </source>
</evidence>
<dbReference type="RefSeq" id="WP_379710424.1">
    <property type="nucleotide sequence ID" value="NZ_JBHSCZ010000003.1"/>
</dbReference>
<proteinExistence type="predicted"/>
<gene>
    <name evidence="4" type="ORF">ACFOWM_12010</name>
</gene>
<protein>
    <submittedName>
        <fullName evidence="4">Nucleoside deaminase</fullName>
        <ecNumber evidence="4">3.5.4.33</ecNumber>
    </submittedName>
</protein>
<name>A0ABV8QXB5_9BACT</name>
<keyword evidence="2" id="KW-0862">Zinc</keyword>
<evidence type="ECO:0000256" key="2">
    <source>
        <dbReference type="ARBA" id="ARBA00022833"/>
    </source>
</evidence>
<sequence length="165" mass="18720">MRYTYFRSMNSKEKFMMAAVELSKKAIDNNEGGPFGCVIVKNGEIVGSGYNKVTSTNDPTAHAEVVAIRDACKNLQSFQLDDCEVYTSCEPCPMCLGAIYWARPKAIYYANSRKDAAAAGFDDSMLYDEIAKDYDERKIPIMQISNEKALAIFEEWNMMEHKKQY</sequence>
<organism evidence="4 5">
    <name type="scientific">Ferruginibacter yonginensis</name>
    <dbReference type="NCBI Taxonomy" id="1310416"/>
    <lineage>
        <taxon>Bacteria</taxon>
        <taxon>Pseudomonadati</taxon>
        <taxon>Bacteroidota</taxon>
        <taxon>Chitinophagia</taxon>
        <taxon>Chitinophagales</taxon>
        <taxon>Chitinophagaceae</taxon>
        <taxon>Ferruginibacter</taxon>
    </lineage>
</organism>
<dbReference type="InterPro" id="IPR016192">
    <property type="entry name" value="APOBEC/CMP_deaminase_Zn-bd"/>
</dbReference>
<dbReference type="CDD" id="cd01285">
    <property type="entry name" value="nucleoside_deaminase"/>
    <property type="match status" value="1"/>
</dbReference>
<dbReference type="InterPro" id="IPR002125">
    <property type="entry name" value="CMP_dCMP_dom"/>
</dbReference>
<feature type="domain" description="CMP/dCMP-type deaminase" evidence="3">
    <location>
        <begin position="10"/>
        <end position="134"/>
    </location>
</feature>
<evidence type="ECO:0000313" key="5">
    <source>
        <dbReference type="Proteomes" id="UP001595907"/>
    </source>
</evidence>
<dbReference type="Proteomes" id="UP001595907">
    <property type="component" value="Unassembled WGS sequence"/>
</dbReference>
<comment type="caution">
    <text evidence="4">The sequence shown here is derived from an EMBL/GenBank/DDBJ whole genome shotgun (WGS) entry which is preliminary data.</text>
</comment>
<keyword evidence="5" id="KW-1185">Reference proteome</keyword>
<dbReference type="PROSITE" id="PS51747">
    <property type="entry name" value="CYT_DCMP_DEAMINASES_2"/>
    <property type="match status" value="1"/>
</dbReference>